<feature type="region of interest" description="Disordered" evidence="11">
    <location>
        <begin position="322"/>
        <end position="351"/>
    </location>
</feature>
<evidence type="ECO:0000256" key="1">
    <source>
        <dbReference type="ARBA" id="ARBA00001947"/>
    </source>
</evidence>
<dbReference type="RefSeq" id="WP_038080777.1">
    <property type="nucleotide sequence ID" value="NZ_JHEG04000002.1"/>
</dbReference>
<keyword evidence="9" id="KW-0482">Metalloprotease</keyword>
<keyword evidence="5" id="KW-0479">Metal-binding</keyword>
<comment type="cofactor">
    <cofactor evidence="1">
        <name>Zn(2+)</name>
        <dbReference type="ChEBI" id="CHEBI:29105"/>
    </cofactor>
</comment>
<proteinExistence type="predicted"/>
<evidence type="ECO:0000256" key="11">
    <source>
        <dbReference type="SAM" id="MobiDB-lite"/>
    </source>
</evidence>
<organism evidence="15">
    <name type="scientific">Tolypothrix bouteillei VB521301</name>
    <dbReference type="NCBI Taxonomy" id="1479485"/>
    <lineage>
        <taxon>Bacteria</taxon>
        <taxon>Bacillati</taxon>
        <taxon>Cyanobacteriota</taxon>
        <taxon>Cyanophyceae</taxon>
        <taxon>Nostocales</taxon>
        <taxon>Tolypothrichaceae</taxon>
        <taxon>Tolypothrix</taxon>
    </lineage>
</organism>
<evidence type="ECO:0000256" key="6">
    <source>
        <dbReference type="ARBA" id="ARBA00022801"/>
    </source>
</evidence>
<evidence type="ECO:0000256" key="5">
    <source>
        <dbReference type="ARBA" id="ARBA00022723"/>
    </source>
</evidence>
<dbReference type="AlphaFoldDB" id="A0A0C1QXP5"/>
<comment type="caution">
    <text evidence="15">The sequence shown here is derived from an EMBL/GenBank/DDBJ whole genome shotgun (WGS) entry which is preliminary data.</text>
</comment>
<dbReference type="Pfam" id="PF01435">
    <property type="entry name" value="Peptidase_M48"/>
    <property type="match status" value="1"/>
</dbReference>
<dbReference type="OrthoDB" id="15218at2"/>
<sequence>MNFFENQDRARQNTQQLIALFVLSIVAIVGAVYIVTLFFLRMAPRIWWHPQLFLIVAGVTTAVIALASFYKIACLSDGGGAIATELGGRLLISDMANPSEQQLLNIVEEMAIASGIPVPFVYVLDSELSINAFAAGFTPNDAAIGVTRGCLEQLNRDELQGVIGHEFSHILNGDMRLNLRLVGLLHGILFLYLTGVFILRFRSSYRSENKGLWAFGLGLMLIGGVGLFCGRLIKAAVSRQREFLADASAVQFTRNADGIAGALEKLERRGSGLYSPAAEAASHMFFGNALEISFWESLLATHPPLSERIHRIRGLNYKPSGTYARKPSHSHESAMGFAGSSPSSTGSSVSASVSPEQVVNQVGRVAPEHFTYAQKILADLPESLRLGVQKQQSAIAIVYALGLNHSNAQVRDRQLDWLKEVQPAELVEETLLFVEQIASLDSGMRLPLLDLAVPALRQSSPKECQQICKCIKGLIKLGGDLSLWEFVLQLVLWHRLEPCIHPESSSKVEQFDNIQEVWSDCILVLSALAKVGHSQPDAATYAFRSGVFRLPKPGQQEQPEVPIACNFAGMKKSLDRLRLASPKLKQAVVDACAHTVMVDNQVTPQEADLLRAIVITLDCPMPPFLIPRKVSKKGKSSVEKQPLS</sequence>
<feature type="domain" description="Peptidase M48" evidence="13">
    <location>
        <begin position="100"/>
        <end position="314"/>
    </location>
</feature>
<reference evidence="15" key="1">
    <citation type="journal article" date="2015" name="Genome Announc.">
        <title>Draft Genome Sequence of Tolypothrix boutellei Strain VB521301.</title>
        <authorList>
            <person name="Chandrababunaidu M.M."/>
            <person name="Singh D."/>
            <person name="Sen D."/>
            <person name="Bhan S."/>
            <person name="Das S."/>
            <person name="Gupta A."/>
            <person name="Adhikary S.P."/>
            <person name="Tripathy S."/>
        </authorList>
    </citation>
    <scope>NUCLEOTIDE SEQUENCE</scope>
    <source>
        <strain evidence="15">VB521301</strain>
    </source>
</reference>
<evidence type="ECO:0000256" key="8">
    <source>
        <dbReference type="ARBA" id="ARBA00022989"/>
    </source>
</evidence>
<keyword evidence="8 12" id="KW-1133">Transmembrane helix</keyword>
<evidence type="ECO:0000313" key="16">
    <source>
        <dbReference type="Proteomes" id="UP000029738"/>
    </source>
</evidence>
<evidence type="ECO:0000256" key="12">
    <source>
        <dbReference type="SAM" id="Phobius"/>
    </source>
</evidence>
<dbReference type="InterPro" id="IPR001915">
    <property type="entry name" value="Peptidase_M48"/>
</dbReference>
<dbReference type="GO" id="GO:0006508">
    <property type="term" value="P:proteolysis"/>
    <property type="evidence" value="ECO:0007669"/>
    <property type="project" value="UniProtKB-KW"/>
</dbReference>
<feature type="transmembrane region" description="Helical" evidence="12">
    <location>
        <begin position="181"/>
        <end position="199"/>
    </location>
</feature>
<feature type="transmembrane region" description="Helical" evidence="12">
    <location>
        <begin position="52"/>
        <end position="70"/>
    </location>
</feature>
<dbReference type="Gene3D" id="3.30.2010.10">
    <property type="entry name" value="Metalloproteases ('zincins'), catalytic domain"/>
    <property type="match status" value="1"/>
</dbReference>
<reference evidence="14" key="2">
    <citation type="submission" date="2019-11" db="EMBL/GenBank/DDBJ databases">
        <title>Improved Assembly of Tolypothrix boutellei genome.</title>
        <authorList>
            <person name="Sarangi A.N."/>
            <person name="Mukherjee M."/>
            <person name="Ghosh S."/>
            <person name="Singh D."/>
            <person name="Das A."/>
            <person name="Kant S."/>
            <person name="Prusty A."/>
            <person name="Tripathy S."/>
        </authorList>
    </citation>
    <scope>NUCLEOTIDE SEQUENCE</scope>
    <source>
        <strain evidence="14">VB521301</strain>
    </source>
</reference>
<keyword evidence="6" id="KW-0378">Hydrolase</keyword>
<keyword evidence="3" id="KW-0645">Protease</keyword>
<evidence type="ECO:0000313" key="14">
    <source>
        <dbReference type="EMBL" id="KAF3883784.1"/>
    </source>
</evidence>
<gene>
    <name evidence="15" type="ORF">DA73_0228175</name>
    <name evidence="14" type="ORF">DA73_0400039365</name>
</gene>
<evidence type="ECO:0000256" key="9">
    <source>
        <dbReference type="ARBA" id="ARBA00023049"/>
    </source>
</evidence>
<dbReference type="EMBL" id="JHEG04000002">
    <property type="protein sequence ID" value="KAF3883784.1"/>
    <property type="molecule type" value="Genomic_DNA"/>
</dbReference>
<dbReference type="GO" id="GO:0046872">
    <property type="term" value="F:metal ion binding"/>
    <property type="evidence" value="ECO:0007669"/>
    <property type="project" value="UniProtKB-KW"/>
</dbReference>
<dbReference type="PANTHER" id="PTHR43221">
    <property type="entry name" value="PROTEASE HTPX"/>
    <property type="match status" value="1"/>
</dbReference>
<protein>
    <submittedName>
        <fullName evidence="14">M48 family metallopeptidase</fullName>
    </submittedName>
    <submittedName>
        <fullName evidence="15">Transcriptional regulator</fullName>
    </submittedName>
</protein>
<evidence type="ECO:0000256" key="10">
    <source>
        <dbReference type="ARBA" id="ARBA00023136"/>
    </source>
</evidence>
<dbReference type="STRING" id="1479485.DA73_0228175"/>
<feature type="compositionally biased region" description="Low complexity" evidence="11">
    <location>
        <begin position="338"/>
        <end position="351"/>
    </location>
</feature>
<keyword evidence="4 12" id="KW-0812">Transmembrane</keyword>
<dbReference type="CDD" id="cd07340">
    <property type="entry name" value="M48B_Htpx_like"/>
    <property type="match status" value="1"/>
</dbReference>
<accession>A0A0C1QXP5</accession>
<dbReference type="EMBL" id="JHEG02000058">
    <property type="protein sequence ID" value="KIE08453.1"/>
    <property type="molecule type" value="Genomic_DNA"/>
</dbReference>
<keyword evidence="7" id="KW-0862">Zinc</keyword>
<feature type="transmembrane region" description="Helical" evidence="12">
    <location>
        <begin position="211"/>
        <end position="233"/>
    </location>
</feature>
<evidence type="ECO:0000259" key="13">
    <source>
        <dbReference type="Pfam" id="PF01435"/>
    </source>
</evidence>
<dbReference type="InterPro" id="IPR050083">
    <property type="entry name" value="HtpX_protease"/>
</dbReference>
<name>A0A0C1QXP5_9CYAN</name>
<evidence type="ECO:0000313" key="15">
    <source>
        <dbReference type="EMBL" id="KIE08453.1"/>
    </source>
</evidence>
<evidence type="ECO:0000256" key="2">
    <source>
        <dbReference type="ARBA" id="ARBA00022475"/>
    </source>
</evidence>
<feature type="transmembrane region" description="Helical" evidence="12">
    <location>
        <begin position="17"/>
        <end position="40"/>
    </location>
</feature>
<dbReference type="PANTHER" id="PTHR43221:SF2">
    <property type="entry name" value="PROTEASE HTPX HOMOLOG"/>
    <property type="match status" value="1"/>
</dbReference>
<keyword evidence="10 12" id="KW-0472">Membrane</keyword>
<dbReference type="Proteomes" id="UP000029738">
    <property type="component" value="Unassembled WGS sequence"/>
</dbReference>
<keyword evidence="16" id="KW-1185">Reference proteome</keyword>
<evidence type="ECO:0000256" key="3">
    <source>
        <dbReference type="ARBA" id="ARBA00022670"/>
    </source>
</evidence>
<evidence type="ECO:0000256" key="4">
    <source>
        <dbReference type="ARBA" id="ARBA00022692"/>
    </source>
</evidence>
<keyword evidence="2" id="KW-1003">Cell membrane</keyword>
<dbReference type="GO" id="GO:0004222">
    <property type="term" value="F:metalloendopeptidase activity"/>
    <property type="evidence" value="ECO:0007669"/>
    <property type="project" value="InterPro"/>
</dbReference>
<evidence type="ECO:0000256" key="7">
    <source>
        <dbReference type="ARBA" id="ARBA00022833"/>
    </source>
</evidence>